<dbReference type="Proteomes" id="UP001180737">
    <property type="component" value="Unassembled WGS sequence"/>
</dbReference>
<feature type="domain" description="Carrier" evidence="1">
    <location>
        <begin position="7"/>
        <end position="85"/>
    </location>
</feature>
<gene>
    <name evidence="2" type="ORF">RM704_04335</name>
</gene>
<comment type="caution">
    <text evidence="2">The sequence shown here is derived from an EMBL/GenBank/DDBJ whole genome shotgun (WGS) entry which is preliminary data.</text>
</comment>
<dbReference type="RefSeq" id="WP_033529881.1">
    <property type="nucleotide sequence ID" value="NZ_JAVRFJ010000003.1"/>
</dbReference>
<sequence>MSSEVKTFDVGDLRRILREGAGADENVDLEGNILDLDFEDLGYDSLARLETGGRIEREFRIKLADETLTEVATPRALIEAVNAQLRSTPTG</sequence>
<name>A0ABU2YS79_9ACTN</name>
<keyword evidence="3" id="KW-1185">Reference proteome</keyword>
<accession>A0ABU2YS79</accession>
<evidence type="ECO:0000313" key="2">
    <source>
        <dbReference type="EMBL" id="MDT0566718.1"/>
    </source>
</evidence>
<dbReference type="InterPro" id="IPR036736">
    <property type="entry name" value="ACP-like_sf"/>
</dbReference>
<dbReference type="SUPFAM" id="SSF47336">
    <property type="entry name" value="ACP-like"/>
    <property type="match status" value="1"/>
</dbReference>
<dbReference type="EMBL" id="JAVRFJ010000003">
    <property type="protein sequence ID" value="MDT0566718.1"/>
    <property type="molecule type" value="Genomic_DNA"/>
</dbReference>
<reference evidence="2" key="1">
    <citation type="submission" date="2024-05" db="EMBL/GenBank/DDBJ databases">
        <title>30 novel species of actinomycetes from the DSMZ collection.</title>
        <authorList>
            <person name="Nouioui I."/>
        </authorList>
    </citation>
    <scope>NUCLEOTIDE SEQUENCE</scope>
    <source>
        <strain evidence="2">DSM 3412</strain>
    </source>
</reference>
<organism evidence="2 3">
    <name type="scientific">Streptomyces gottesmaniae</name>
    <dbReference type="NCBI Taxonomy" id="3075518"/>
    <lineage>
        <taxon>Bacteria</taxon>
        <taxon>Bacillati</taxon>
        <taxon>Actinomycetota</taxon>
        <taxon>Actinomycetes</taxon>
        <taxon>Kitasatosporales</taxon>
        <taxon>Streptomycetaceae</taxon>
        <taxon>Streptomyces</taxon>
    </lineage>
</organism>
<evidence type="ECO:0000259" key="1">
    <source>
        <dbReference type="PROSITE" id="PS50075"/>
    </source>
</evidence>
<evidence type="ECO:0000313" key="3">
    <source>
        <dbReference type="Proteomes" id="UP001180737"/>
    </source>
</evidence>
<protein>
    <submittedName>
        <fullName evidence="2">Acyl carrier protein</fullName>
    </submittedName>
</protein>
<dbReference type="Pfam" id="PF00550">
    <property type="entry name" value="PP-binding"/>
    <property type="match status" value="1"/>
</dbReference>
<dbReference type="PROSITE" id="PS50075">
    <property type="entry name" value="CARRIER"/>
    <property type="match status" value="1"/>
</dbReference>
<dbReference type="Gene3D" id="1.10.1200.10">
    <property type="entry name" value="ACP-like"/>
    <property type="match status" value="1"/>
</dbReference>
<dbReference type="InterPro" id="IPR009081">
    <property type="entry name" value="PP-bd_ACP"/>
</dbReference>
<proteinExistence type="predicted"/>